<dbReference type="InterPro" id="IPR029464">
    <property type="entry name" value="HSDR_N"/>
</dbReference>
<evidence type="ECO:0000313" key="2">
    <source>
        <dbReference type="EMBL" id="KOH44778.1"/>
    </source>
</evidence>
<dbReference type="Gene3D" id="3.90.1570.30">
    <property type="match status" value="1"/>
</dbReference>
<feature type="domain" description="Type I restriction enzyme R protein N-terminal" evidence="1">
    <location>
        <begin position="56"/>
        <end position="165"/>
    </location>
</feature>
<dbReference type="Proteomes" id="UP000036958">
    <property type="component" value="Unassembled WGS sequence"/>
</dbReference>
<dbReference type="PATRIC" id="fig|1409788.3.peg.2517"/>
<evidence type="ECO:0000259" key="1">
    <source>
        <dbReference type="Pfam" id="PF13588"/>
    </source>
</evidence>
<accession>A0A0L8V8V4</accession>
<dbReference type="STRING" id="1409788.NC99_24380"/>
<comment type="caution">
    <text evidence="2">The sequence shown here is derived from an EMBL/GenBank/DDBJ whole genome shotgun (WGS) entry which is preliminary data.</text>
</comment>
<organism evidence="2 3">
    <name type="scientific">Sunxiuqinia dokdonensis</name>
    <dbReference type="NCBI Taxonomy" id="1409788"/>
    <lineage>
        <taxon>Bacteria</taxon>
        <taxon>Pseudomonadati</taxon>
        <taxon>Bacteroidota</taxon>
        <taxon>Bacteroidia</taxon>
        <taxon>Marinilabiliales</taxon>
        <taxon>Prolixibacteraceae</taxon>
        <taxon>Sunxiuqinia</taxon>
    </lineage>
</organism>
<sequence length="171" mass="20188">MRELRSGARFYKNTTLCQLNMVSQLNLPTYPFRIDQQDGKNLIFDEIRKKLVVLTPEEWVRQNFVQYLIGEKQFPASLMAIETGLKINQNQFRADLLIYDRKGKPLFLVEFKAPSVKITQQTFDQITRYNMTFQVPYLIVSNGLSHYCCLVDLEKQSYVFLKEIPIFNQLF</sequence>
<protein>
    <recommendedName>
        <fullName evidence="1">Type I restriction enzyme R protein N-terminal domain-containing protein</fullName>
    </recommendedName>
</protein>
<dbReference type="Pfam" id="PF13588">
    <property type="entry name" value="HSDR_N_2"/>
    <property type="match status" value="1"/>
</dbReference>
<evidence type="ECO:0000313" key="3">
    <source>
        <dbReference type="Proteomes" id="UP000036958"/>
    </source>
</evidence>
<reference evidence="3" key="1">
    <citation type="submission" date="2015-07" db="EMBL/GenBank/DDBJ databases">
        <title>Genome sequencing of Sunxiuqinia dokdonensis strain SK.</title>
        <authorList>
            <person name="Ahn S."/>
            <person name="Kim B.-C."/>
        </authorList>
    </citation>
    <scope>NUCLEOTIDE SEQUENCE [LARGE SCALE GENOMIC DNA]</scope>
    <source>
        <strain evidence="3">SK</strain>
    </source>
</reference>
<dbReference type="AlphaFoldDB" id="A0A0L8V8V4"/>
<dbReference type="EMBL" id="LGIA01000153">
    <property type="protein sequence ID" value="KOH44778.1"/>
    <property type="molecule type" value="Genomic_DNA"/>
</dbReference>
<proteinExistence type="predicted"/>
<gene>
    <name evidence="2" type="ORF">NC99_24380</name>
</gene>
<name>A0A0L8V8V4_9BACT</name>
<keyword evidence="3" id="KW-1185">Reference proteome</keyword>